<evidence type="ECO:0008006" key="3">
    <source>
        <dbReference type="Google" id="ProtNLM"/>
    </source>
</evidence>
<accession>A0AAD6VMV1</accession>
<reference evidence="1" key="1">
    <citation type="submission" date="2023-03" db="EMBL/GenBank/DDBJ databases">
        <title>Massive genome expansion in bonnet fungi (Mycena s.s.) driven by repeated elements and novel gene families across ecological guilds.</title>
        <authorList>
            <consortium name="Lawrence Berkeley National Laboratory"/>
            <person name="Harder C.B."/>
            <person name="Miyauchi S."/>
            <person name="Viragh M."/>
            <person name="Kuo A."/>
            <person name="Thoen E."/>
            <person name="Andreopoulos B."/>
            <person name="Lu D."/>
            <person name="Skrede I."/>
            <person name="Drula E."/>
            <person name="Henrissat B."/>
            <person name="Morin E."/>
            <person name="Kohler A."/>
            <person name="Barry K."/>
            <person name="LaButti K."/>
            <person name="Morin E."/>
            <person name="Salamov A."/>
            <person name="Lipzen A."/>
            <person name="Mereny Z."/>
            <person name="Hegedus B."/>
            <person name="Baldrian P."/>
            <person name="Stursova M."/>
            <person name="Weitz H."/>
            <person name="Taylor A."/>
            <person name="Grigoriev I.V."/>
            <person name="Nagy L.G."/>
            <person name="Martin F."/>
            <person name="Kauserud H."/>
        </authorList>
    </citation>
    <scope>NUCLEOTIDE SEQUENCE</scope>
    <source>
        <strain evidence="1">9144</strain>
    </source>
</reference>
<organism evidence="1 2">
    <name type="scientific">Mycena pura</name>
    <dbReference type="NCBI Taxonomy" id="153505"/>
    <lineage>
        <taxon>Eukaryota</taxon>
        <taxon>Fungi</taxon>
        <taxon>Dikarya</taxon>
        <taxon>Basidiomycota</taxon>
        <taxon>Agaricomycotina</taxon>
        <taxon>Agaricomycetes</taxon>
        <taxon>Agaricomycetidae</taxon>
        <taxon>Agaricales</taxon>
        <taxon>Marasmiineae</taxon>
        <taxon>Mycenaceae</taxon>
        <taxon>Mycena</taxon>
    </lineage>
</organism>
<dbReference type="AlphaFoldDB" id="A0AAD6VMV1"/>
<gene>
    <name evidence="1" type="ORF">GGX14DRAFT_601605</name>
</gene>
<comment type="caution">
    <text evidence="1">The sequence shown here is derived from an EMBL/GenBank/DDBJ whole genome shotgun (WGS) entry which is preliminary data.</text>
</comment>
<protein>
    <recommendedName>
        <fullName evidence="3">F-box domain-containing protein</fullName>
    </recommendedName>
</protein>
<keyword evidence="2" id="KW-1185">Reference proteome</keyword>
<name>A0AAD6VMV1_9AGAR</name>
<dbReference type="Proteomes" id="UP001219525">
    <property type="component" value="Unassembled WGS sequence"/>
</dbReference>
<dbReference type="EMBL" id="JARJCW010000014">
    <property type="protein sequence ID" value="KAJ7216972.1"/>
    <property type="molecule type" value="Genomic_DNA"/>
</dbReference>
<proteinExistence type="predicted"/>
<evidence type="ECO:0000313" key="1">
    <source>
        <dbReference type="EMBL" id="KAJ7216972.1"/>
    </source>
</evidence>
<sequence>MSIVDFPTELLELIFIYSHNASNAHPIRSTDAPLNLSQTCTRWKEVASGIPFLWSTISAVANHTSSTPPVKVVVEWMHLSDAHPLTLSLACQRQPAIADRDGSPSSPDCGVSRILELFLVNMYRWRAVSFDFTQQAPPIHYPDSLTASGAPQLECLEIYPFSWSPRLGTLSIPWIVPALSAPLLRSFTSHQGKFPSAFFFQIQWGQLTHLHLETHLSELACLFILQSAFNLVECHLLNVRREFVEAVPNFDPLLVATLPCLRVLGLASQVGFERLFRLLVTPELRALELATRSTQMRWDHAQFMAFLRRSSCPITSLTLRDLFISRLATSELRELLTQISDTLTSLAITSDIPGTPVMIQSAFLRELVYRPTGSVLCPQLERLSLQIGTSAQDGELGRMVVSRLAGHRQAPARIARLQHIDVVCATDTHVEDVRQLHALLEDDLEGRVRVLADLQNADDEADLVAQRNFRRRSFT</sequence>
<evidence type="ECO:0000313" key="2">
    <source>
        <dbReference type="Proteomes" id="UP001219525"/>
    </source>
</evidence>